<dbReference type="InterPro" id="IPR022789">
    <property type="entry name" value="ParD"/>
</dbReference>
<dbReference type="InterPro" id="IPR010985">
    <property type="entry name" value="Ribbon_hlx_hlx"/>
</dbReference>
<dbReference type="InterPro" id="IPR038296">
    <property type="entry name" value="ParD_sf"/>
</dbReference>
<dbReference type="CDD" id="cd22231">
    <property type="entry name" value="RHH_NikR_HicB-like"/>
    <property type="match status" value="1"/>
</dbReference>
<evidence type="ECO:0000256" key="3">
    <source>
        <dbReference type="SAM" id="MobiDB-lite"/>
    </source>
</evidence>
<dbReference type="NCBIfam" id="TIGR02606">
    <property type="entry name" value="antidote_CC2985"/>
    <property type="match status" value="1"/>
</dbReference>
<feature type="region of interest" description="Disordered" evidence="3">
    <location>
        <begin position="57"/>
        <end position="87"/>
    </location>
</feature>
<protein>
    <submittedName>
        <fullName evidence="4">Type II toxin-antitoxin system ParD family antitoxin</fullName>
    </submittedName>
</protein>
<keyword evidence="2" id="KW-1277">Toxin-antitoxin system</keyword>
<gene>
    <name evidence="4" type="ORF">LNKW23_48380</name>
</gene>
<dbReference type="EMBL" id="BSYI01000083">
    <property type="protein sequence ID" value="GMG85615.1"/>
    <property type="molecule type" value="Genomic_DNA"/>
</dbReference>
<proteinExistence type="inferred from homology"/>
<dbReference type="Proteomes" id="UP001239909">
    <property type="component" value="Unassembled WGS sequence"/>
</dbReference>
<dbReference type="SUPFAM" id="SSF47598">
    <property type="entry name" value="Ribbon-helix-helix"/>
    <property type="match status" value="1"/>
</dbReference>
<evidence type="ECO:0000313" key="4">
    <source>
        <dbReference type="EMBL" id="GMG85615.1"/>
    </source>
</evidence>
<dbReference type="PANTHER" id="PTHR36582:SF2">
    <property type="entry name" value="ANTITOXIN PARD"/>
    <property type="match status" value="1"/>
</dbReference>
<reference evidence="4 5" key="1">
    <citation type="submission" date="2023-04" db="EMBL/GenBank/DDBJ databases">
        <title>Marinoamorphus aggregata gen. nov., sp. Nov., isolate from tissue of brittle star Ophioplocus japonicus.</title>
        <authorList>
            <person name="Kawano K."/>
            <person name="Sawayama S."/>
            <person name="Nakagawa S."/>
        </authorList>
    </citation>
    <scope>NUCLEOTIDE SEQUENCE [LARGE SCALE GENOMIC DNA]</scope>
    <source>
        <strain evidence="4 5">NKW23</strain>
    </source>
</reference>
<name>A0ABQ6LU46_9RHOB</name>
<evidence type="ECO:0000313" key="5">
    <source>
        <dbReference type="Proteomes" id="UP001239909"/>
    </source>
</evidence>
<comment type="similarity">
    <text evidence="1">Belongs to the ParD antitoxin family.</text>
</comment>
<dbReference type="Pfam" id="PF03693">
    <property type="entry name" value="ParD_antitoxin"/>
    <property type="match status" value="1"/>
</dbReference>
<dbReference type="RefSeq" id="WP_285675029.1">
    <property type="nucleotide sequence ID" value="NZ_BSYI01000083.1"/>
</dbReference>
<organism evidence="4 5">
    <name type="scientific">Paralimibaculum aggregatum</name>
    <dbReference type="NCBI Taxonomy" id="3036245"/>
    <lineage>
        <taxon>Bacteria</taxon>
        <taxon>Pseudomonadati</taxon>
        <taxon>Pseudomonadota</taxon>
        <taxon>Alphaproteobacteria</taxon>
        <taxon>Rhodobacterales</taxon>
        <taxon>Paracoccaceae</taxon>
        <taxon>Paralimibaculum</taxon>
    </lineage>
</organism>
<comment type="caution">
    <text evidence="4">The sequence shown here is derived from an EMBL/GenBank/DDBJ whole genome shotgun (WGS) entry which is preliminary data.</text>
</comment>
<sequence>MATMNVSLPDPMKDWVEAQTRTGRYSNASDYVRDLIRRDQDRAAKIAEMQRLVTEGLESGASDRSMSNMLEEARRRCSAPGSSGHDL</sequence>
<dbReference type="Gene3D" id="6.10.10.120">
    <property type="entry name" value="Antitoxin ParD1-like"/>
    <property type="match status" value="1"/>
</dbReference>
<evidence type="ECO:0000256" key="2">
    <source>
        <dbReference type="ARBA" id="ARBA00022649"/>
    </source>
</evidence>
<accession>A0ABQ6LU46</accession>
<dbReference type="PANTHER" id="PTHR36582">
    <property type="entry name" value="ANTITOXIN PARD"/>
    <property type="match status" value="1"/>
</dbReference>
<evidence type="ECO:0000256" key="1">
    <source>
        <dbReference type="ARBA" id="ARBA00008580"/>
    </source>
</evidence>
<keyword evidence="5" id="KW-1185">Reference proteome</keyword>